<keyword evidence="1" id="KW-0479">Metal-binding</keyword>
<reference evidence="4 5" key="1">
    <citation type="submission" date="2018-06" db="EMBL/GenBank/DDBJ databases">
        <authorList>
            <consortium name="Pathogen Informatics"/>
            <person name="Doyle S."/>
        </authorList>
    </citation>
    <scope>NUCLEOTIDE SEQUENCE [LARGE SCALE GENOMIC DNA]</scope>
    <source>
        <strain evidence="4 5">NCTC8009</strain>
    </source>
</reference>
<dbReference type="SUPFAM" id="SSF52922">
    <property type="entry name" value="TK C-terminal domain-like"/>
    <property type="match status" value="1"/>
</dbReference>
<dbReference type="InterPro" id="IPR055152">
    <property type="entry name" value="Transketolase-like_C_2"/>
</dbReference>
<dbReference type="InterPro" id="IPR009014">
    <property type="entry name" value="Transketo_C/PFOR_II"/>
</dbReference>
<dbReference type="Gene3D" id="3.40.50.920">
    <property type="match status" value="1"/>
</dbReference>
<dbReference type="GO" id="GO:0006098">
    <property type="term" value="P:pentose-phosphate shunt"/>
    <property type="evidence" value="ECO:0007669"/>
    <property type="project" value="TreeGrafter"/>
</dbReference>
<dbReference type="AlphaFoldDB" id="A0A2X3JB23"/>
<dbReference type="EMBL" id="UARW01000010">
    <property type="protein sequence ID" value="SQD01782.1"/>
    <property type="molecule type" value="Genomic_DNA"/>
</dbReference>
<protein>
    <submittedName>
        <fullName evidence="4">Transketolase</fullName>
        <ecNumber evidence="4">2.2.1.1</ecNumber>
    </submittedName>
</protein>
<evidence type="ECO:0000313" key="4">
    <source>
        <dbReference type="EMBL" id="SQD01782.1"/>
    </source>
</evidence>
<dbReference type="Proteomes" id="UP000250991">
    <property type="component" value="Unassembled WGS sequence"/>
</dbReference>
<dbReference type="PANTHER" id="PTHR43522:SF2">
    <property type="entry name" value="TRANSKETOLASE 1-RELATED"/>
    <property type="match status" value="1"/>
</dbReference>
<gene>
    <name evidence="4" type="primary">tktA_3</name>
    <name evidence="4" type="ORF">NCTC8009_02215</name>
</gene>
<dbReference type="Pfam" id="PF22613">
    <property type="entry name" value="Transketolase_C_1"/>
    <property type="match status" value="1"/>
</dbReference>
<dbReference type="EC" id="2.2.1.1" evidence="4"/>
<dbReference type="GO" id="GO:0005829">
    <property type="term" value="C:cytosol"/>
    <property type="evidence" value="ECO:0007669"/>
    <property type="project" value="TreeGrafter"/>
</dbReference>
<dbReference type="GO" id="GO:0046872">
    <property type="term" value="F:metal ion binding"/>
    <property type="evidence" value="ECO:0007669"/>
    <property type="project" value="UniProtKB-KW"/>
</dbReference>
<evidence type="ECO:0000256" key="2">
    <source>
        <dbReference type="ARBA" id="ARBA00022842"/>
    </source>
</evidence>
<keyword evidence="4" id="KW-0808">Transferase</keyword>
<evidence type="ECO:0000256" key="1">
    <source>
        <dbReference type="ARBA" id="ARBA00022723"/>
    </source>
</evidence>
<proteinExistence type="predicted"/>
<dbReference type="GO" id="GO:0004802">
    <property type="term" value="F:transketolase activity"/>
    <property type="evidence" value="ECO:0007669"/>
    <property type="project" value="UniProtKB-EC"/>
</dbReference>
<sequence length="69" mass="7567">MLKDCAGQPELIFIATGSEVELAVAAYEKLTAEGVKARVVSMPSTDAFDKQMLLTVNPYCRKRLLHALL</sequence>
<keyword evidence="2" id="KW-0460">Magnesium</keyword>
<organism evidence="4 5">
    <name type="scientific">Escherichia coli</name>
    <dbReference type="NCBI Taxonomy" id="562"/>
    <lineage>
        <taxon>Bacteria</taxon>
        <taxon>Pseudomonadati</taxon>
        <taxon>Pseudomonadota</taxon>
        <taxon>Gammaproteobacteria</taxon>
        <taxon>Enterobacterales</taxon>
        <taxon>Enterobacteriaceae</taxon>
        <taxon>Escherichia</taxon>
    </lineage>
</organism>
<evidence type="ECO:0000259" key="3">
    <source>
        <dbReference type="Pfam" id="PF22613"/>
    </source>
</evidence>
<accession>A0A2X3JB23</accession>
<evidence type="ECO:0000313" key="5">
    <source>
        <dbReference type="Proteomes" id="UP000250991"/>
    </source>
</evidence>
<dbReference type="InterPro" id="IPR033247">
    <property type="entry name" value="Transketolase_fam"/>
</dbReference>
<feature type="domain" description="Transketolase-like C-terminal" evidence="3">
    <location>
        <begin position="2"/>
        <end position="56"/>
    </location>
</feature>
<name>A0A2X3JB23_ECOLX</name>
<dbReference type="PANTHER" id="PTHR43522">
    <property type="entry name" value="TRANSKETOLASE"/>
    <property type="match status" value="1"/>
</dbReference>